<dbReference type="EMBL" id="QGKW02002005">
    <property type="protein sequence ID" value="KAF2540875.1"/>
    <property type="molecule type" value="Genomic_DNA"/>
</dbReference>
<evidence type="ECO:0000313" key="1">
    <source>
        <dbReference type="EMBL" id="KAF2540875.1"/>
    </source>
</evidence>
<protein>
    <recommendedName>
        <fullName evidence="3">Retrotransposon gag domain-containing protein</fullName>
    </recommendedName>
</protein>
<accession>A0A8S9G3S6</accession>
<sequence length="78" mass="9209">MPQREDESLRDFMTRFKLVTARVTGISDKVAVDALRKTLWFRSKFQQWISLEKSCTILDGLHKAIKFINIEEDMKFLS</sequence>
<reference evidence="1" key="1">
    <citation type="submission" date="2019-12" db="EMBL/GenBank/DDBJ databases">
        <title>Genome sequencing and annotation of Brassica cretica.</title>
        <authorList>
            <person name="Studholme D.J."/>
            <person name="Sarris P.F."/>
        </authorList>
    </citation>
    <scope>NUCLEOTIDE SEQUENCE</scope>
    <source>
        <strain evidence="1">PFS-001/15</strain>
        <tissue evidence="1">Leaf</tissue>
    </source>
</reference>
<dbReference type="AlphaFoldDB" id="A0A8S9G3S6"/>
<proteinExistence type="predicted"/>
<gene>
    <name evidence="1" type="ORF">F2Q68_00030868</name>
</gene>
<evidence type="ECO:0008006" key="3">
    <source>
        <dbReference type="Google" id="ProtNLM"/>
    </source>
</evidence>
<evidence type="ECO:0000313" key="2">
    <source>
        <dbReference type="Proteomes" id="UP000712281"/>
    </source>
</evidence>
<dbReference type="Proteomes" id="UP000712281">
    <property type="component" value="Unassembled WGS sequence"/>
</dbReference>
<organism evidence="1 2">
    <name type="scientific">Brassica cretica</name>
    <name type="common">Mustard</name>
    <dbReference type="NCBI Taxonomy" id="69181"/>
    <lineage>
        <taxon>Eukaryota</taxon>
        <taxon>Viridiplantae</taxon>
        <taxon>Streptophyta</taxon>
        <taxon>Embryophyta</taxon>
        <taxon>Tracheophyta</taxon>
        <taxon>Spermatophyta</taxon>
        <taxon>Magnoliopsida</taxon>
        <taxon>eudicotyledons</taxon>
        <taxon>Gunneridae</taxon>
        <taxon>Pentapetalae</taxon>
        <taxon>rosids</taxon>
        <taxon>malvids</taxon>
        <taxon>Brassicales</taxon>
        <taxon>Brassicaceae</taxon>
        <taxon>Brassiceae</taxon>
        <taxon>Brassica</taxon>
    </lineage>
</organism>
<name>A0A8S9G3S6_BRACR</name>
<comment type="caution">
    <text evidence="1">The sequence shown here is derived from an EMBL/GenBank/DDBJ whole genome shotgun (WGS) entry which is preliminary data.</text>
</comment>